<feature type="domain" description="NERD" evidence="1">
    <location>
        <begin position="157"/>
        <end position="269"/>
    </location>
</feature>
<dbReference type="RefSeq" id="WP_260176312.1">
    <property type="nucleotide sequence ID" value="NZ_JACHVX010000003.1"/>
</dbReference>
<accession>A0A7W4UFE0</accession>
<dbReference type="Pfam" id="PF08378">
    <property type="entry name" value="NERD"/>
    <property type="match status" value="1"/>
</dbReference>
<evidence type="ECO:0000313" key="3">
    <source>
        <dbReference type="Proteomes" id="UP000518206"/>
    </source>
</evidence>
<proteinExistence type="predicted"/>
<dbReference type="PROSITE" id="PS50965">
    <property type="entry name" value="NERD"/>
    <property type="match status" value="1"/>
</dbReference>
<reference evidence="2 3" key="2">
    <citation type="submission" date="2020-08" db="EMBL/GenBank/DDBJ databases">
        <authorList>
            <person name="Partida-Martinez L."/>
            <person name="Huntemann M."/>
            <person name="Clum A."/>
            <person name="Wang J."/>
            <person name="Palaniappan K."/>
            <person name="Ritter S."/>
            <person name="Chen I.-M."/>
            <person name="Stamatis D."/>
            <person name="Reddy T."/>
            <person name="O'Malley R."/>
            <person name="Daum C."/>
            <person name="Shapiro N."/>
            <person name="Ivanova N."/>
            <person name="Kyrpides N."/>
            <person name="Woyke T."/>
        </authorList>
    </citation>
    <scope>NUCLEOTIDE SEQUENCE [LARGE SCALE GENOMIC DNA]</scope>
    <source>
        <strain evidence="2 3">RAS26</strain>
    </source>
</reference>
<dbReference type="InterPro" id="IPR011528">
    <property type="entry name" value="NERD"/>
</dbReference>
<sequence length="329" mass="35467">MNEFETRAWRAWGKDRTYVVDSGTGVQVGYRDNVSGALVPTDPTTARVLARWAELAGAGVAFPEQRSERRSPVPTVGEVAVTAAPVDEVAVAAPPVDDVVATAAPFVDEDLSFHRPGQAARARAVAELDARRASVGRFRTWLGRLVDARTDERAWRIGADAEESIGAELERLVPHGWRVLHAVPVGTGDSDIDHVLIGPPGVFTVNSKHHPGANVWVVSKQIRVKNQPVPYLRNSRHEAARAAKLLTAVVGFPVAATSVLVFRLGSGSLTIREHPGDVLVYRATKAFAPLRGLPPVLTPGQVDAVYEAARRRSTWQPRAGGARPKGPRD</sequence>
<organism evidence="2 3">
    <name type="scientific">Cellulomonas cellasea</name>
    <dbReference type="NCBI Taxonomy" id="43670"/>
    <lineage>
        <taxon>Bacteria</taxon>
        <taxon>Bacillati</taxon>
        <taxon>Actinomycetota</taxon>
        <taxon>Actinomycetes</taxon>
        <taxon>Micrococcales</taxon>
        <taxon>Cellulomonadaceae</taxon>
        <taxon>Cellulomonas</taxon>
    </lineage>
</organism>
<evidence type="ECO:0000259" key="1">
    <source>
        <dbReference type="PROSITE" id="PS50965"/>
    </source>
</evidence>
<evidence type="ECO:0000313" key="2">
    <source>
        <dbReference type="EMBL" id="MBB2923102.1"/>
    </source>
</evidence>
<dbReference type="AlphaFoldDB" id="A0A7W4UFE0"/>
<protein>
    <recommendedName>
        <fullName evidence="1">NERD domain-containing protein</fullName>
    </recommendedName>
</protein>
<comment type="caution">
    <text evidence="2">The sequence shown here is derived from an EMBL/GenBank/DDBJ whole genome shotgun (WGS) entry which is preliminary data.</text>
</comment>
<dbReference type="Proteomes" id="UP000518206">
    <property type="component" value="Unassembled WGS sequence"/>
</dbReference>
<gene>
    <name evidence="2" type="ORF">FHR80_002027</name>
</gene>
<dbReference type="EMBL" id="JACHVX010000003">
    <property type="protein sequence ID" value="MBB2923102.1"/>
    <property type="molecule type" value="Genomic_DNA"/>
</dbReference>
<name>A0A7W4UFE0_9CELL</name>
<reference evidence="2 3" key="1">
    <citation type="submission" date="2020-08" db="EMBL/GenBank/DDBJ databases">
        <title>The Agave Microbiome: Exploring the role of microbial communities in plant adaptations to desert environments.</title>
        <authorList>
            <person name="Partida-Martinez L.P."/>
        </authorList>
    </citation>
    <scope>NUCLEOTIDE SEQUENCE [LARGE SCALE GENOMIC DNA]</scope>
    <source>
        <strain evidence="2 3">RAS26</strain>
    </source>
</reference>